<dbReference type="SUPFAM" id="SSF101898">
    <property type="entry name" value="NHL repeat"/>
    <property type="match status" value="1"/>
</dbReference>
<protein>
    <submittedName>
        <fullName evidence="3">CRYL1-like protein</fullName>
    </submittedName>
</protein>
<dbReference type="InterPro" id="IPR036291">
    <property type="entry name" value="NAD(P)-bd_dom_sf"/>
</dbReference>
<organism evidence="3 4">
    <name type="scientific">Mya arenaria</name>
    <name type="common">Soft-shell clam</name>
    <dbReference type="NCBI Taxonomy" id="6604"/>
    <lineage>
        <taxon>Eukaryota</taxon>
        <taxon>Metazoa</taxon>
        <taxon>Spiralia</taxon>
        <taxon>Lophotrochozoa</taxon>
        <taxon>Mollusca</taxon>
        <taxon>Bivalvia</taxon>
        <taxon>Autobranchia</taxon>
        <taxon>Heteroconchia</taxon>
        <taxon>Euheterodonta</taxon>
        <taxon>Imparidentia</taxon>
        <taxon>Neoheterodontei</taxon>
        <taxon>Myida</taxon>
        <taxon>Myoidea</taxon>
        <taxon>Myidae</taxon>
        <taxon>Mya</taxon>
    </lineage>
</organism>
<dbReference type="Pfam" id="PF02737">
    <property type="entry name" value="3HCDH_N"/>
    <property type="match status" value="2"/>
</dbReference>
<accession>A0ABY7EI72</accession>
<dbReference type="InterPro" id="IPR006176">
    <property type="entry name" value="3-OHacyl-CoA_DH_NAD-bd"/>
</dbReference>
<name>A0ABY7EI72_MYAAR</name>
<feature type="domain" description="3-hydroxyacyl-CoA dehydrogenase NAD binding" evidence="2">
    <location>
        <begin position="95"/>
        <end position="136"/>
    </location>
</feature>
<dbReference type="Gene3D" id="1.10.1040.10">
    <property type="entry name" value="N-(1-d-carboxylethyl)-l-norvaline Dehydrogenase, domain 2"/>
    <property type="match status" value="1"/>
</dbReference>
<dbReference type="InterPro" id="IPR013328">
    <property type="entry name" value="6PGD_dom2"/>
</dbReference>
<evidence type="ECO:0000256" key="1">
    <source>
        <dbReference type="SAM" id="MobiDB-lite"/>
    </source>
</evidence>
<feature type="domain" description="3-hydroxyacyl-CoA dehydrogenase NAD binding" evidence="2">
    <location>
        <begin position="10"/>
        <end position="88"/>
    </location>
</feature>
<dbReference type="InterPro" id="IPR011042">
    <property type="entry name" value="6-blade_b-propeller_TolB-like"/>
</dbReference>
<sequence length="534" mass="59255">MAEKPSESKKVAIIGSGLIGQNWAMIFAGAGYQPCLFDVDPGQLERALQGTRKHLSEYETKGFLRGSGTANEQADKITGTSSLSECLDGAFYVQINPPYFVPLVEIVPAPFTSPEVTSSVRKLMEDIGQSPITLRQECLGFALNRIHAEDIDKVCTDGLGLRYAFIGPLETMHLNANGIKDYCERYAQGAVNVQKETFQQIPVLYDTETAQKIQEEWTNSLPLDTLPERRAMGKCLSKTNNSVNKVRPTPTPDSGAKKKMRRRKNDTGLPKERYAIVEGRYDVKLPREKTCTINCSAFLPTGDIIFGDQDNKNIKLFNCNFDFMTCIEFPDPVQCLCASPNLPLIYAIFPDRIRQIHVDGVNMKKSGFIKTPGECRAMVVNKFDGKAISLYMPDDFGQVNLLTPGGSLQLELFADNTDQMLFIDPGPLVVTRNLTIAVADRAQQAVIGVQPDGQVQFRYKGIRTPTAIICDEQNYIYVAGPKMIHQLSEKGELVKLFLTKAEIGLAPMSLAYFPERKHLIVTGKGSKVTLFKLT</sequence>
<dbReference type="SUPFAM" id="SSF51735">
    <property type="entry name" value="NAD(P)-binding Rossmann-fold domains"/>
    <property type="match status" value="1"/>
</dbReference>
<evidence type="ECO:0000313" key="3">
    <source>
        <dbReference type="EMBL" id="WAR08496.1"/>
    </source>
</evidence>
<dbReference type="PANTHER" id="PTHR48075">
    <property type="entry name" value="3-HYDROXYACYL-COA DEHYDROGENASE FAMILY PROTEIN"/>
    <property type="match status" value="1"/>
</dbReference>
<feature type="region of interest" description="Disordered" evidence="1">
    <location>
        <begin position="240"/>
        <end position="268"/>
    </location>
</feature>
<keyword evidence="4" id="KW-1185">Reference proteome</keyword>
<dbReference type="PANTHER" id="PTHR48075:SF1">
    <property type="entry name" value="LAMBDA-CRYSTALLIN HOMOLOG"/>
    <property type="match status" value="1"/>
</dbReference>
<proteinExistence type="predicted"/>
<dbReference type="EMBL" id="CP111017">
    <property type="protein sequence ID" value="WAR08496.1"/>
    <property type="molecule type" value="Genomic_DNA"/>
</dbReference>
<dbReference type="Gene3D" id="2.120.10.30">
    <property type="entry name" value="TolB, C-terminal domain"/>
    <property type="match status" value="1"/>
</dbReference>
<reference evidence="3" key="1">
    <citation type="submission" date="2022-11" db="EMBL/GenBank/DDBJ databases">
        <title>Centuries of genome instability and evolution in soft-shell clam transmissible cancer (bioRxiv).</title>
        <authorList>
            <person name="Hart S.F.M."/>
            <person name="Yonemitsu M.A."/>
            <person name="Giersch R.M."/>
            <person name="Beal B.F."/>
            <person name="Arriagada G."/>
            <person name="Davis B.W."/>
            <person name="Ostrander E.A."/>
            <person name="Goff S.P."/>
            <person name="Metzger M.J."/>
        </authorList>
    </citation>
    <scope>NUCLEOTIDE SEQUENCE</scope>
    <source>
        <strain evidence="3">MELC-2E11</strain>
        <tissue evidence="3">Siphon/mantle</tissue>
    </source>
</reference>
<dbReference type="Gene3D" id="3.40.50.720">
    <property type="entry name" value="NAD(P)-binding Rossmann-like Domain"/>
    <property type="match status" value="2"/>
</dbReference>
<evidence type="ECO:0000259" key="2">
    <source>
        <dbReference type="Pfam" id="PF02737"/>
    </source>
</evidence>
<dbReference type="Proteomes" id="UP001164746">
    <property type="component" value="Chromosome 6"/>
</dbReference>
<gene>
    <name evidence="3" type="ORF">MAR_018454</name>
</gene>
<evidence type="ECO:0000313" key="4">
    <source>
        <dbReference type="Proteomes" id="UP001164746"/>
    </source>
</evidence>